<dbReference type="RefSeq" id="WP_286531890.1">
    <property type="nucleotide sequence ID" value="NZ_JAUJZH010000017.1"/>
</dbReference>
<comment type="caution">
    <text evidence="2">The sequence shown here is derived from an EMBL/GenBank/DDBJ whole genome shotgun (WGS) entry which is preliminary data.</text>
</comment>
<dbReference type="EMBL" id="JAUKVY010000017">
    <property type="protein sequence ID" value="MDO1535117.1"/>
    <property type="molecule type" value="Genomic_DNA"/>
</dbReference>
<dbReference type="Pfam" id="PF21006">
    <property type="entry name" value="NHase_beta_N"/>
    <property type="match status" value="1"/>
</dbReference>
<gene>
    <name evidence="2" type="ORF">Q2T77_22735</name>
</gene>
<dbReference type="InterPro" id="IPR008990">
    <property type="entry name" value="Elect_transpt_acc-like_dom_sf"/>
</dbReference>
<evidence type="ECO:0000313" key="3">
    <source>
        <dbReference type="Proteomes" id="UP001169027"/>
    </source>
</evidence>
<dbReference type="NCBIfam" id="TIGR03889">
    <property type="entry name" value="nitrile_acc"/>
    <property type="match status" value="1"/>
</dbReference>
<dbReference type="SUPFAM" id="SSF50090">
    <property type="entry name" value="Electron transport accessory proteins"/>
    <property type="match status" value="1"/>
</dbReference>
<evidence type="ECO:0000259" key="1">
    <source>
        <dbReference type="Pfam" id="PF21006"/>
    </source>
</evidence>
<dbReference type="InterPro" id="IPR049054">
    <property type="entry name" value="CN_hydtase_beta-like_N"/>
</dbReference>
<accession>A0ABT8SAT9</accession>
<name>A0ABT8SAT9_9BURK</name>
<feature type="domain" description="Nitrile hydratase beta subunit-like N-terminal" evidence="1">
    <location>
        <begin position="17"/>
        <end position="100"/>
    </location>
</feature>
<dbReference type="Proteomes" id="UP001169027">
    <property type="component" value="Unassembled WGS sequence"/>
</dbReference>
<sequence>MNEAIPLLPGMPSDDGTEPVFREPWEAHAFALAVSLHQRGLFTWPEWADALARQIGAARAAGDADLGDTYYRHWLAALESLVADKGASSAVELERYRQAWDRAADRTPHGHAIALQERDFG</sequence>
<dbReference type="InterPro" id="IPR023808">
    <property type="entry name" value="Nitrile_Hydratase_acc_put"/>
</dbReference>
<dbReference type="InterPro" id="IPR042262">
    <property type="entry name" value="CN_hydtase_beta_C"/>
</dbReference>
<proteinExistence type="predicted"/>
<protein>
    <submittedName>
        <fullName evidence="2">Nitrile hydratase accessory protein</fullName>
    </submittedName>
</protein>
<keyword evidence="3" id="KW-1185">Reference proteome</keyword>
<evidence type="ECO:0000313" key="2">
    <source>
        <dbReference type="EMBL" id="MDO1535117.1"/>
    </source>
</evidence>
<organism evidence="2 3">
    <name type="scientific">Variovorax ginsengisoli</name>
    <dbReference type="NCBI Taxonomy" id="363844"/>
    <lineage>
        <taxon>Bacteria</taxon>
        <taxon>Pseudomonadati</taxon>
        <taxon>Pseudomonadota</taxon>
        <taxon>Betaproteobacteria</taxon>
        <taxon>Burkholderiales</taxon>
        <taxon>Comamonadaceae</taxon>
        <taxon>Variovorax</taxon>
    </lineage>
</organism>
<dbReference type="Gene3D" id="1.10.472.20">
    <property type="entry name" value="Nitrile hydratase, beta subunit"/>
    <property type="match status" value="1"/>
</dbReference>
<reference evidence="2" key="1">
    <citation type="submission" date="2023-06" db="EMBL/GenBank/DDBJ databases">
        <authorList>
            <person name="Jiang Y."/>
            <person name="Liu Q."/>
        </authorList>
    </citation>
    <scope>NUCLEOTIDE SEQUENCE</scope>
    <source>
        <strain evidence="2">CGMCC 1.12090</strain>
    </source>
</reference>